<dbReference type="Proteomes" id="UP000607653">
    <property type="component" value="Unassembled WGS sequence"/>
</dbReference>
<name>A0A822ZR30_NELNU</name>
<evidence type="ECO:0000313" key="3">
    <source>
        <dbReference type="Proteomes" id="UP000607653"/>
    </source>
</evidence>
<dbReference type="EMBL" id="DUZY01000008">
    <property type="protein sequence ID" value="DAD48424.1"/>
    <property type="molecule type" value="Genomic_DNA"/>
</dbReference>
<comment type="caution">
    <text evidence="2">The sequence shown here is derived from an EMBL/GenBank/DDBJ whole genome shotgun (WGS) entry which is preliminary data.</text>
</comment>
<evidence type="ECO:0000256" key="1">
    <source>
        <dbReference type="SAM" id="MobiDB-lite"/>
    </source>
</evidence>
<keyword evidence="3" id="KW-1185">Reference proteome</keyword>
<sequence>MRSKEPDCRKRKRTNGEGGKQGVSPVEESRHRGELGRFC</sequence>
<feature type="region of interest" description="Disordered" evidence="1">
    <location>
        <begin position="1"/>
        <end position="39"/>
    </location>
</feature>
<accession>A0A822ZR30</accession>
<evidence type="ECO:0000313" key="2">
    <source>
        <dbReference type="EMBL" id="DAD48424.1"/>
    </source>
</evidence>
<organism evidence="2 3">
    <name type="scientific">Nelumbo nucifera</name>
    <name type="common">Sacred lotus</name>
    <dbReference type="NCBI Taxonomy" id="4432"/>
    <lineage>
        <taxon>Eukaryota</taxon>
        <taxon>Viridiplantae</taxon>
        <taxon>Streptophyta</taxon>
        <taxon>Embryophyta</taxon>
        <taxon>Tracheophyta</taxon>
        <taxon>Spermatophyta</taxon>
        <taxon>Magnoliopsida</taxon>
        <taxon>Proteales</taxon>
        <taxon>Nelumbonaceae</taxon>
        <taxon>Nelumbo</taxon>
    </lineage>
</organism>
<dbReference type="AlphaFoldDB" id="A0A822ZR30"/>
<proteinExistence type="predicted"/>
<reference evidence="2 3" key="1">
    <citation type="journal article" date="2020" name="Mol. Biol. Evol.">
        <title>Distinct Expression and Methylation Patterns for Genes with Different Fates following a Single Whole-Genome Duplication in Flowering Plants.</title>
        <authorList>
            <person name="Shi T."/>
            <person name="Rahmani R.S."/>
            <person name="Gugger P.F."/>
            <person name="Wang M."/>
            <person name="Li H."/>
            <person name="Zhang Y."/>
            <person name="Li Z."/>
            <person name="Wang Q."/>
            <person name="Van de Peer Y."/>
            <person name="Marchal K."/>
            <person name="Chen J."/>
        </authorList>
    </citation>
    <scope>NUCLEOTIDE SEQUENCE [LARGE SCALE GENOMIC DNA]</scope>
    <source>
        <tissue evidence="2">Leaf</tissue>
    </source>
</reference>
<feature type="compositionally biased region" description="Basic and acidic residues" evidence="1">
    <location>
        <begin position="27"/>
        <end position="39"/>
    </location>
</feature>
<protein>
    <submittedName>
        <fullName evidence="2">Uncharacterized protein</fullName>
    </submittedName>
</protein>
<gene>
    <name evidence="2" type="ORF">HUJ06_018361</name>
</gene>